<feature type="transmembrane region" description="Helical" evidence="1">
    <location>
        <begin position="284"/>
        <end position="303"/>
    </location>
</feature>
<keyword evidence="3" id="KW-1185">Reference proteome</keyword>
<evidence type="ECO:0000313" key="2">
    <source>
        <dbReference type="EMBL" id="AII13902.1"/>
    </source>
</evidence>
<dbReference type="Proteomes" id="UP000028486">
    <property type="component" value="Chromosome"/>
</dbReference>
<feature type="transmembrane region" description="Helical" evidence="1">
    <location>
        <begin position="118"/>
        <end position="150"/>
    </location>
</feature>
<dbReference type="Pfam" id="PF14897">
    <property type="entry name" value="EpsG"/>
    <property type="match status" value="1"/>
</dbReference>
<feature type="transmembrane region" description="Helical" evidence="1">
    <location>
        <begin position="156"/>
        <end position="183"/>
    </location>
</feature>
<dbReference type="InterPro" id="IPR049458">
    <property type="entry name" value="EpsG-like"/>
</dbReference>
<dbReference type="RefSeq" id="WP_051870881.1">
    <property type="nucleotide sequence ID" value="NZ_CP009043.1"/>
</dbReference>
<proteinExistence type="predicted"/>
<feature type="transmembrane region" description="Helical" evidence="1">
    <location>
        <begin position="29"/>
        <end position="46"/>
    </location>
</feature>
<evidence type="ECO:0000256" key="1">
    <source>
        <dbReference type="SAM" id="Phobius"/>
    </source>
</evidence>
<name>A0A076F8Y4_9BACT</name>
<dbReference type="AlphaFoldDB" id="A0A076F8Y4"/>
<reference evidence="3" key="1">
    <citation type="journal article" date="2014" name="Genome Announc.">
        <title>Complete Genome Sequence of Campylobacter iguaniorum Strain 1485ET, Isolated from a Bearded Dragon (Pogona vitticeps).</title>
        <authorList>
            <person name="Gilbert M.J."/>
            <person name="Miller W.G."/>
            <person name="Yee E."/>
            <person name="Kik M."/>
            <person name="Wagenaar J.A."/>
            <person name="Duim B."/>
        </authorList>
    </citation>
    <scope>NUCLEOTIDE SEQUENCE [LARGE SCALE GENOMIC DNA]</scope>
    <source>
        <strain evidence="3">1485E</strain>
    </source>
</reference>
<dbReference type="EMBL" id="CP009043">
    <property type="protein sequence ID" value="AII13902.1"/>
    <property type="molecule type" value="Genomic_DNA"/>
</dbReference>
<keyword evidence="1" id="KW-0472">Membrane</keyword>
<feature type="transmembrane region" description="Helical" evidence="1">
    <location>
        <begin position="310"/>
        <end position="329"/>
    </location>
</feature>
<gene>
    <name evidence="2" type="ORF">CIG1485E_0022</name>
</gene>
<keyword evidence="1" id="KW-0812">Transmembrane</keyword>
<keyword evidence="1" id="KW-1133">Transmembrane helix</keyword>
<organism evidence="2 3">
    <name type="scientific">Campylobacter iguaniorum</name>
    <dbReference type="NCBI Taxonomy" id="1244531"/>
    <lineage>
        <taxon>Bacteria</taxon>
        <taxon>Pseudomonadati</taxon>
        <taxon>Campylobacterota</taxon>
        <taxon>Epsilonproteobacteria</taxon>
        <taxon>Campylobacterales</taxon>
        <taxon>Campylobacteraceae</taxon>
        <taxon>Campylobacter</taxon>
    </lineage>
</organism>
<dbReference type="HOGENOM" id="CLU_068217_0_0_7"/>
<evidence type="ECO:0000313" key="3">
    <source>
        <dbReference type="Proteomes" id="UP000028486"/>
    </source>
</evidence>
<feature type="transmembrane region" description="Helical" evidence="1">
    <location>
        <begin position="190"/>
        <end position="209"/>
    </location>
</feature>
<feature type="transmembrane region" description="Helical" evidence="1">
    <location>
        <begin position="73"/>
        <end position="106"/>
    </location>
</feature>
<dbReference type="STRING" id="1244531.CIG2463D_0022"/>
<feature type="transmembrane region" description="Helical" evidence="1">
    <location>
        <begin position="258"/>
        <end position="278"/>
    </location>
</feature>
<protein>
    <submittedName>
        <fullName evidence="2">Hypothetical membrane protein, EpsG family</fullName>
    </submittedName>
</protein>
<feature type="transmembrane region" description="Helical" evidence="1">
    <location>
        <begin position="6"/>
        <end position="22"/>
    </location>
</feature>
<accession>A0A076F8Y4</accession>
<feature type="transmembrane region" description="Helical" evidence="1">
    <location>
        <begin position="229"/>
        <end position="246"/>
    </location>
</feature>
<sequence length="349" mass="40721">MLGVAYWLFLLFIIFLNFISFRNSIYSKTILPFIMILLWLFIGFRYEVGGDWAGYIDVFNQINSYPFVLGRDFGYYVLNILAAKFGFGIVFVNAMCASIVCLFLYLSLRKLSYPFASLLYLFPFAIVVIVMGFTRQGAALSILLFGFMLFAYEKRYLAFLACVLLGSLFHTSVLLMLPLVAFGFKFKLKYTLILCAVVGLAFISLYFYGVFDKFIGSYIIKDHYHSKGAIFRAGLHLLPVFIYIFYRKQIIKFDLNFILLDAMSICIAVLFILSFYLSTPVDRIMYYFYIYDIVILDCLLRLNDGFKQKIILFLLSGYNILLFGIWYFYSYYAINFWRTGSNLILEYVF</sequence>
<dbReference type="eggNOG" id="ENOG502Z8B3">
    <property type="taxonomic scope" value="Bacteria"/>
</dbReference>
<dbReference type="KEGG" id="caj:CIG1485E_0022"/>